<dbReference type="RefSeq" id="WP_078789625.1">
    <property type="nucleotide sequence ID" value="NZ_FUWR01000005.1"/>
</dbReference>
<dbReference type="STRING" id="115783.SAMN02745119_01327"/>
<dbReference type="AlphaFoldDB" id="A0A1T4MJG3"/>
<protein>
    <submittedName>
        <fullName evidence="1">Uncharacterized protein</fullName>
    </submittedName>
</protein>
<proteinExistence type="predicted"/>
<dbReference type="EMBL" id="FUWR01000005">
    <property type="protein sequence ID" value="SJZ67179.1"/>
    <property type="molecule type" value="Genomic_DNA"/>
</dbReference>
<evidence type="ECO:0000313" key="2">
    <source>
        <dbReference type="Proteomes" id="UP000190102"/>
    </source>
</evidence>
<accession>A0A1T4MJG3</accession>
<gene>
    <name evidence="1" type="ORF">SAMN02745119_01327</name>
</gene>
<sequence length="281" mass="32256">MPKLPGNRPMLSRDGHPLTSLAAINRLDIPEKESIYARLLPQRLLDLLQLDTVTLRNHTNEQLVQVIAPEGLSFVRIEVRARPEDADVVFFVELTDTQFHQMELAFCIICDPAAPRFAVDVTEAGAVNYFTSQGRNLQEELRAMQAGLFPHQTRQGLRMFGEFFALLEQFTDSLGMEMIVGEPLSYDNAIRYERYGFDYLTGKRLMLEIDRQFQPGGRLQKRLDGSSPFRMPGMEQTVRGRSWAIHDGILDEPWDEIRIYKMIGVDAGLNTFPDRRIEEQH</sequence>
<reference evidence="2" key="1">
    <citation type="submission" date="2017-02" db="EMBL/GenBank/DDBJ databases">
        <authorList>
            <person name="Varghese N."/>
            <person name="Submissions S."/>
        </authorList>
    </citation>
    <scope>NUCLEOTIDE SEQUENCE [LARGE SCALE GENOMIC DNA]</scope>
    <source>
        <strain evidence="2">ATCC BAA-34</strain>
    </source>
</reference>
<organism evidence="1 2">
    <name type="scientific">Trichlorobacter thiogenes</name>
    <dbReference type="NCBI Taxonomy" id="115783"/>
    <lineage>
        <taxon>Bacteria</taxon>
        <taxon>Pseudomonadati</taxon>
        <taxon>Thermodesulfobacteriota</taxon>
        <taxon>Desulfuromonadia</taxon>
        <taxon>Geobacterales</taxon>
        <taxon>Geobacteraceae</taxon>
        <taxon>Trichlorobacter</taxon>
    </lineage>
</organism>
<dbReference type="Proteomes" id="UP000190102">
    <property type="component" value="Unassembled WGS sequence"/>
</dbReference>
<dbReference type="OrthoDB" id="5392794at2"/>
<keyword evidence="2" id="KW-1185">Reference proteome</keyword>
<evidence type="ECO:0000313" key="1">
    <source>
        <dbReference type="EMBL" id="SJZ67179.1"/>
    </source>
</evidence>
<name>A0A1T4MJG3_9BACT</name>